<dbReference type="OrthoDB" id="10004439at2759"/>
<dbReference type="PROSITE" id="PS50998">
    <property type="entry name" value="GLA_2"/>
    <property type="match status" value="1"/>
</dbReference>
<keyword evidence="16" id="KW-0325">Glycoprotein</keyword>
<dbReference type="Pfam" id="PF00008">
    <property type="entry name" value="EGF"/>
    <property type="match status" value="1"/>
</dbReference>
<organism evidence="26 27">
    <name type="scientific">Erpetoichthys calabaricus</name>
    <name type="common">Rope fish</name>
    <name type="synonym">Calamoichthys calabaricus</name>
    <dbReference type="NCBI Taxonomy" id="27687"/>
    <lineage>
        <taxon>Eukaryota</taxon>
        <taxon>Metazoa</taxon>
        <taxon>Chordata</taxon>
        <taxon>Craniata</taxon>
        <taxon>Vertebrata</taxon>
        <taxon>Euteleostomi</taxon>
        <taxon>Actinopterygii</taxon>
        <taxon>Polypteriformes</taxon>
        <taxon>Polypteridae</taxon>
        <taxon>Erpetoichthys</taxon>
    </lineage>
</organism>
<evidence type="ECO:0000256" key="3">
    <source>
        <dbReference type="ARBA" id="ARBA00012069"/>
    </source>
</evidence>
<evidence type="ECO:0000256" key="2">
    <source>
        <dbReference type="ARBA" id="ARBA00004613"/>
    </source>
</evidence>
<keyword evidence="5" id="KW-0301">Gamma-carboxyglutamic acid</keyword>
<dbReference type="Pfam" id="PF00089">
    <property type="entry name" value="Trypsin"/>
    <property type="match status" value="1"/>
</dbReference>
<evidence type="ECO:0000256" key="4">
    <source>
        <dbReference type="ARBA" id="ARBA00015530"/>
    </source>
</evidence>
<sequence>MLLQRLLCLSFLPFCCLSATVFLTKDVANSMLPRQKRANTLFEELKAGSLERECREEICSQEEAREIFEDDERTQEFWKVYNDPDQCLSNPCQNGGTCVDEFQSYMCRCPEAFEGRNCELAFEDTQKCLYLNGGCEHFCNDTNNGSVCTCAEGYKLDADVTSCIPTVKYPCGKIPLETSNPDEVKDDTRGRIVGGTVCPKGHCPWQVLLAYGDKHFCGGVIIHPLWVVTAAHCFPKVTTVNLKAVVGEHTIDVNEGTEQTIKVKKIIIHERYIKDNTDSDIALLRLDKPIIYSDYVVPICLPEKHLAQNELAAVRYSTVSGWGKLSEGGPTASILRKLTVPRLKTQECVENSKLNITKNMFCAGYFEGKQDSCKGDSGGPHATLYIKTWFLTGIVSWGKGCARPGFYGIYTRVSRYLNWINNHVHSEDVPLLPYPKVSANVTSV</sequence>
<dbReference type="Gene3D" id="4.10.740.10">
    <property type="entry name" value="Coagulation Factor IX"/>
    <property type="match status" value="1"/>
</dbReference>
<dbReference type="PROSITE" id="PS50240">
    <property type="entry name" value="TRYPSIN_DOM"/>
    <property type="match status" value="1"/>
</dbReference>
<dbReference type="SMART" id="SM00020">
    <property type="entry name" value="Tryp_SPc"/>
    <property type="match status" value="1"/>
</dbReference>
<dbReference type="SUPFAM" id="SSF57630">
    <property type="entry name" value="GLA-domain"/>
    <property type="match status" value="1"/>
</dbReference>
<evidence type="ECO:0000256" key="1">
    <source>
        <dbReference type="ARBA" id="ARBA00001355"/>
    </source>
</evidence>
<dbReference type="InterPro" id="IPR009003">
    <property type="entry name" value="Peptidase_S1_PA"/>
</dbReference>
<evidence type="ECO:0000256" key="8">
    <source>
        <dbReference type="ARBA" id="ARBA00022670"/>
    </source>
</evidence>
<dbReference type="PROSITE" id="PS00010">
    <property type="entry name" value="ASX_HYDROXYL"/>
    <property type="match status" value="1"/>
</dbReference>
<keyword evidence="14" id="KW-0865">Zymogen</keyword>
<dbReference type="InterPro" id="IPR001254">
    <property type="entry name" value="Trypsin_dom"/>
</dbReference>
<dbReference type="PROSITE" id="PS01187">
    <property type="entry name" value="EGF_CA"/>
    <property type="match status" value="1"/>
</dbReference>
<dbReference type="PRINTS" id="PR00010">
    <property type="entry name" value="EGFBLOOD"/>
</dbReference>
<dbReference type="Gene3D" id="2.10.25.10">
    <property type="entry name" value="Laminin"/>
    <property type="match status" value="2"/>
</dbReference>
<keyword evidence="15 20" id="KW-1015">Disulfide bond</keyword>
<dbReference type="FunFam" id="2.10.25.10:FF:000420">
    <property type="entry name" value="Coagulation factor VII"/>
    <property type="match status" value="1"/>
</dbReference>
<dbReference type="InterPro" id="IPR000294">
    <property type="entry name" value="GLA_domain"/>
</dbReference>
<keyword evidence="21" id="KW-0720">Serine protease</keyword>
<evidence type="ECO:0000256" key="20">
    <source>
        <dbReference type="PROSITE-ProRule" id="PRU00076"/>
    </source>
</evidence>
<dbReference type="InterPro" id="IPR017857">
    <property type="entry name" value="Coagulation_fac-like_Gla_dom"/>
</dbReference>
<comment type="subcellular location">
    <subcellularLocation>
        <location evidence="2">Secreted</location>
    </subcellularLocation>
</comment>
<reference evidence="26" key="3">
    <citation type="submission" date="2025-09" db="UniProtKB">
        <authorList>
            <consortium name="Ensembl"/>
        </authorList>
    </citation>
    <scope>IDENTIFICATION</scope>
</reference>
<dbReference type="InterPro" id="IPR050442">
    <property type="entry name" value="Peptidase_S1_coag_factors"/>
</dbReference>
<evidence type="ECO:0000313" key="27">
    <source>
        <dbReference type="Proteomes" id="UP000694620"/>
    </source>
</evidence>
<proteinExistence type="predicted"/>
<dbReference type="InterPro" id="IPR033116">
    <property type="entry name" value="TRYPSIN_SER"/>
</dbReference>
<dbReference type="InterPro" id="IPR001314">
    <property type="entry name" value="Peptidase_S1A"/>
</dbReference>
<evidence type="ECO:0000256" key="18">
    <source>
        <dbReference type="ARBA" id="ARBA00056668"/>
    </source>
</evidence>
<dbReference type="GeneTree" id="ENSGT00940000154474"/>
<dbReference type="GO" id="GO:0006508">
    <property type="term" value="P:proteolysis"/>
    <property type="evidence" value="ECO:0007669"/>
    <property type="project" value="UniProtKB-KW"/>
</dbReference>
<dbReference type="GO" id="GO:0007596">
    <property type="term" value="P:blood coagulation"/>
    <property type="evidence" value="ECO:0007669"/>
    <property type="project" value="InterPro"/>
</dbReference>
<evidence type="ECO:0000256" key="6">
    <source>
        <dbReference type="ARBA" id="ARBA00022525"/>
    </source>
</evidence>
<comment type="function">
    <text evidence="18">Initiates the extrinsic pathway of blood coagulation. Serine protease that circulates in the blood in a zymogen form. Factor VII is converted to factor VIIa by factor Xa, factor XIIa, factor IXa, or thrombin by minor proteolysis. In the presence of tissue factor and calcium ions, factor VIIa then converts factor X to factor Xa by limited proteolysis. Factor VIIa also converts factor IX to factor IXa in the presence of tissue factor and calcium.</text>
</comment>
<feature type="domain" description="Peptidase S1" evidence="24">
    <location>
        <begin position="192"/>
        <end position="425"/>
    </location>
</feature>
<dbReference type="PROSITE" id="PS00011">
    <property type="entry name" value="GLA_1"/>
    <property type="match status" value="1"/>
</dbReference>
<comment type="catalytic activity">
    <reaction evidence="1">
        <text>Selective cleavage of Arg-|-Ile bond in factor X to form factor Xa.</text>
        <dbReference type="EC" id="3.4.21.21"/>
    </reaction>
</comment>
<dbReference type="Proteomes" id="UP000694620">
    <property type="component" value="Chromosome 4"/>
</dbReference>
<dbReference type="GO" id="GO:0005509">
    <property type="term" value="F:calcium ion binding"/>
    <property type="evidence" value="ECO:0007669"/>
    <property type="project" value="InterPro"/>
</dbReference>
<protein>
    <recommendedName>
        <fullName evidence="4">Coagulation factor VII</fullName>
        <ecNumber evidence="3">3.4.21.21</ecNumber>
    </recommendedName>
    <alternativeName>
        <fullName evidence="17">Serum prothrombin conversion accelerator</fullName>
    </alternativeName>
</protein>
<feature type="domain" description="EGF-like" evidence="23">
    <location>
        <begin position="83"/>
        <end position="119"/>
    </location>
</feature>
<dbReference type="Pfam" id="PF00594">
    <property type="entry name" value="Gla"/>
    <property type="match status" value="1"/>
</dbReference>
<evidence type="ECO:0000256" key="22">
    <source>
        <dbReference type="SAM" id="SignalP"/>
    </source>
</evidence>
<comment type="caution">
    <text evidence="20">Lacks conserved residue(s) required for the propagation of feature annotation.</text>
</comment>
<dbReference type="FunFam" id="2.40.10.10:FF:000013">
    <property type="entry name" value="Coagulation factor X"/>
    <property type="match status" value="1"/>
</dbReference>
<dbReference type="AlphaFoldDB" id="A0A8C4RNS3"/>
<dbReference type="FunFam" id="4.10.740.10:FF:000001">
    <property type="entry name" value="vitamin K-dependent protein S"/>
    <property type="match status" value="1"/>
</dbReference>
<evidence type="ECO:0000256" key="9">
    <source>
        <dbReference type="ARBA" id="ARBA00022685"/>
    </source>
</evidence>
<evidence type="ECO:0000256" key="11">
    <source>
        <dbReference type="ARBA" id="ARBA00022737"/>
    </source>
</evidence>
<dbReference type="PROSITE" id="PS00135">
    <property type="entry name" value="TRYPSIN_SER"/>
    <property type="match status" value="1"/>
</dbReference>
<dbReference type="GO" id="GO:0004252">
    <property type="term" value="F:serine-type endopeptidase activity"/>
    <property type="evidence" value="ECO:0007669"/>
    <property type="project" value="UniProtKB-EC"/>
</dbReference>
<dbReference type="InterPro" id="IPR018114">
    <property type="entry name" value="TRYPSIN_HIS"/>
</dbReference>
<evidence type="ECO:0000256" key="13">
    <source>
        <dbReference type="ARBA" id="ARBA00022837"/>
    </source>
</evidence>
<feature type="active site" description="Charge relay system" evidence="19">
    <location>
        <position position="280"/>
    </location>
</feature>
<accession>A0A8C4RNS3</accession>
<dbReference type="InterPro" id="IPR001881">
    <property type="entry name" value="EGF-like_Ca-bd_dom"/>
</dbReference>
<feature type="active site" description="Charge relay system" evidence="19">
    <location>
        <position position="232"/>
    </location>
</feature>
<dbReference type="InterPro" id="IPR000742">
    <property type="entry name" value="EGF"/>
</dbReference>
<dbReference type="GO" id="GO:0005615">
    <property type="term" value="C:extracellular space"/>
    <property type="evidence" value="ECO:0007669"/>
    <property type="project" value="TreeGrafter"/>
</dbReference>
<dbReference type="SMART" id="SM00069">
    <property type="entry name" value="GLA"/>
    <property type="match status" value="1"/>
</dbReference>
<dbReference type="Pfam" id="PF14670">
    <property type="entry name" value="FXa_inhibition"/>
    <property type="match status" value="1"/>
</dbReference>
<dbReference type="PANTHER" id="PTHR24278">
    <property type="entry name" value="COAGULATION FACTOR"/>
    <property type="match status" value="1"/>
</dbReference>
<reference evidence="26" key="2">
    <citation type="submission" date="2025-08" db="UniProtKB">
        <authorList>
            <consortium name="Ensembl"/>
        </authorList>
    </citation>
    <scope>IDENTIFICATION</scope>
</reference>
<evidence type="ECO:0000313" key="26">
    <source>
        <dbReference type="Ensembl" id="ENSECRP00000003177.1"/>
    </source>
</evidence>
<dbReference type="InterPro" id="IPR043504">
    <property type="entry name" value="Peptidase_S1_PA_chymotrypsin"/>
</dbReference>
<keyword evidence="10 22" id="KW-0732">Signal</keyword>
<dbReference type="InterPro" id="IPR035972">
    <property type="entry name" value="GLA-like_dom_SF"/>
</dbReference>
<keyword evidence="27" id="KW-1185">Reference proteome</keyword>
<keyword evidence="8 21" id="KW-0645">Protease</keyword>
<dbReference type="CDD" id="cd00054">
    <property type="entry name" value="EGF_CA"/>
    <property type="match status" value="1"/>
</dbReference>
<evidence type="ECO:0000259" key="23">
    <source>
        <dbReference type="PROSITE" id="PS50026"/>
    </source>
</evidence>
<evidence type="ECO:0000256" key="10">
    <source>
        <dbReference type="ARBA" id="ARBA00022729"/>
    </source>
</evidence>
<feature type="disulfide bond" evidence="20">
    <location>
        <begin position="109"/>
        <end position="118"/>
    </location>
</feature>
<evidence type="ECO:0000256" key="15">
    <source>
        <dbReference type="ARBA" id="ARBA00023157"/>
    </source>
</evidence>
<dbReference type="EC" id="3.4.21.21" evidence="3"/>
<dbReference type="Gene3D" id="2.40.10.10">
    <property type="entry name" value="Trypsin-like serine proteases"/>
    <property type="match status" value="2"/>
</dbReference>
<dbReference type="SMART" id="SM00181">
    <property type="entry name" value="EGF"/>
    <property type="match status" value="2"/>
</dbReference>
<dbReference type="InterPro" id="IPR012224">
    <property type="entry name" value="Pept_S1A_FX"/>
</dbReference>
<dbReference type="Ensembl" id="ENSECRT00000003231.1">
    <property type="protein sequence ID" value="ENSECRP00000003177.1"/>
    <property type="gene ID" value="ENSECRG00000002167.1"/>
</dbReference>
<evidence type="ECO:0000256" key="16">
    <source>
        <dbReference type="ARBA" id="ARBA00023180"/>
    </source>
</evidence>
<dbReference type="InterPro" id="IPR000152">
    <property type="entry name" value="EGF-type_Asp/Asn_hydroxyl_site"/>
</dbReference>
<keyword evidence="7 20" id="KW-0245">EGF-like domain</keyword>
<feature type="signal peptide" evidence="22">
    <location>
        <begin position="1"/>
        <end position="18"/>
    </location>
</feature>
<feature type="active site" description="Charge relay system" evidence="19">
    <location>
        <position position="377"/>
    </location>
</feature>
<evidence type="ECO:0000256" key="7">
    <source>
        <dbReference type="ARBA" id="ARBA00022536"/>
    </source>
</evidence>
<evidence type="ECO:0000259" key="25">
    <source>
        <dbReference type="PROSITE" id="PS50998"/>
    </source>
</evidence>
<evidence type="ECO:0000256" key="21">
    <source>
        <dbReference type="RuleBase" id="RU363034"/>
    </source>
</evidence>
<feature type="domain" description="Gla" evidence="25">
    <location>
        <begin position="37"/>
        <end position="83"/>
    </location>
</feature>
<keyword evidence="6" id="KW-0964">Secreted</keyword>
<dbReference type="PRINTS" id="PR00001">
    <property type="entry name" value="GLABLOOD"/>
</dbReference>
<dbReference type="PRINTS" id="PR00722">
    <property type="entry name" value="CHYMOTRYPSIN"/>
</dbReference>
<gene>
    <name evidence="26" type="primary">F7</name>
    <name evidence="26" type="synonym">LOC127527447</name>
</gene>
<dbReference type="PROSITE" id="PS00022">
    <property type="entry name" value="EGF_1"/>
    <property type="match status" value="1"/>
</dbReference>
<keyword evidence="11" id="KW-0677">Repeat</keyword>
<dbReference type="SMART" id="SM00179">
    <property type="entry name" value="EGF_CA"/>
    <property type="match status" value="2"/>
</dbReference>
<evidence type="ECO:0000256" key="5">
    <source>
        <dbReference type="ARBA" id="ARBA00022479"/>
    </source>
</evidence>
<dbReference type="CDD" id="cd00190">
    <property type="entry name" value="Tryp_SPc"/>
    <property type="match status" value="1"/>
</dbReference>
<evidence type="ECO:0000259" key="24">
    <source>
        <dbReference type="PROSITE" id="PS50240"/>
    </source>
</evidence>
<evidence type="ECO:0000256" key="17">
    <source>
        <dbReference type="ARBA" id="ARBA00030307"/>
    </source>
</evidence>
<reference evidence="26" key="1">
    <citation type="submission" date="2021-06" db="EMBL/GenBank/DDBJ databases">
        <authorList>
            <consortium name="Wellcome Sanger Institute Data Sharing"/>
        </authorList>
    </citation>
    <scope>NUCLEOTIDE SEQUENCE [LARGE SCALE GENOMIC DNA]</scope>
</reference>
<dbReference type="PANTHER" id="PTHR24278:SF26">
    <property type="entry name" value="COAGULATION FACTOR VII"/>
    <property type="match status" value="1"/>
</dbReference>
<evidence type="ECO:0000256" key="19">
    <source>
        <dbReference type="PIRSR" id="PIRSR001143-1"/>
    </source>
</evidence>
<evidence type="ECO:0000256" key="12">
    <source>
        <dbReference type="ARBA" id="ARBA00022801"/>
    </source>
</evidence>
<dbReference type="PROSITE" id="PS50026">
    <property type="entry name" value="EGF_3"/>
    <property type="match status" value="1"/>
</dbReference>
<keyword evidence="12 21" id="KW-0378">Hydrolase</keyword>
<dbReference type="InterPro" id="IPR018097">
    <property type="entry name" value="EGF_Ca-bd_CS"/>
</dbReference>
<dbReference type="PROSITE" id="PS00134">
    <property type="entry name" value="TRYPSIN_HIS"/>
    <property type="match status" value="1"/>
</dbReference>
<keyword evidence="13" id="KW-0106">Calcium</keyword>
<evidence type="ECO:0000256" key="14">
    <source>
        <dbReference type="ARBA" id="ARBA00023145"/>
    </source>
</evidence>
<keyword evidence="9" id="KW-0165">Cleavage on pair of basic residues</keyword>
<dbReference type="SUPFAM" id="SSF50494">
    <property type="entry name" value="Trypsin-like serine proteases"/>
    <property type="match status" value="1"/>
</dbReference>
<dbReference type="PIRSF" id="PIRSF001143">
    <property type="entry name" value="Factor_X"/>
    <property type="match status" value="1"/>
</dbReference>
<feature type="chain" id="PRO_5034336349" description="Coagulation factor VII" evidence="22">
    <location>
        <begin position="19"/>
        <end position="444"/>
    </location>
</feature>
<name>A0A8C4RNS3_ERPCA</name>